<dbReference type="OrthoDB" id="3364966at2759"/>
<dbReference type="GO" id="GO:0016020">
    <property type="term" value="C:membrane"/>
    <property type="evidence" value="ECO:0007669"/>
    <property type="project" value="UniProtKB-SubCell"/>
</dbReference>
<evidence type="ECO:0000256" key="4">
    <source>
        <dbReference type="ARBA" id="ARBA00023136"/>
    </source>
</evidence>
<dbReference type="GeneID" id="25914320"/>
<comment type="subcellular location">
    <subcellularLocation>
        <location evidence="1">Membrane</location>
        <topology evidence="1">Multi-pass membrane protein</topology>
    </subcellularLocation>
</comment>
<name>A0A0L0FA69_9EUKA</name>
<organism evidence="6 7">
    <name type="scientific">Sphaeroforma arctica JP610</name>
    <dbReference type="NCBI Taxonomy" id="667725"/>
    <lineage>
        <taxon>Eukaryota</taxon>
        <taxon>Ichthyosporea</taxon>
        <taxon>Ichthyophonida</taxon>
        <taxon>Sphaeroforma</taxon>
    </lineage>
</organism>
<keyword evidence="2 5" id="KW-0812">Transmembrane</keyword>
<keyword evidence="4 5" id="KW-0472">Membrane</keyword>
<keyword evidence="7" id="KW-1185">Reference proteome</keyword>
<proteinExistence type="predicted"/>
<evidence type="ECO:0000256" key="5">
    <source>
        <dbReference type="SAM" id="Phobius"/>
    </source>
</evidence>
<sequence length="87" mass="9868">MSITRQRLNAYKEQHYRSSLSLFLAAYLFKQTFSVPGSAAMNILAGILWGFWPGLVIVCCTTTCGACLCYFLSKAMLGRFVREYFPH</sequence>
<evidence type="ECO:0008006" key="8">
    <source>
        <dbReference type="Google" id="ProtNLM"/>
    </source>
</evidence>
<dbReference type="RefSeq" id="XP_014147527.1">
    <property type="nucleotide sequence ID" value="XM_014292052.1"/>
</dbReference>
<gene>
    <name evidence="6" type="ORF">SARC_13816</name>
</gene>
<feature type="non-terminal residue" evidence="6">
    <location>
        <position position="87"/>
    </location>
</feature>
<reference evidence="6 7" key="1">
    <citation type="submission" date="2011-02" db="EMBL/GenBank/DDBJ databases">
        <title>The Genome Sequence of Sphaeroforma arctica JP610.</title>
        <authorList>
            <consortium name="The Broad Institute Genome Sequencing Platform"/>
            <person name="Russ C."/>
            <person name="Cuomo C."/>
            <person name="Young S.K."/>
            <person name="Zeng Q."/>
            <person name="Gargeya S."/>
            <person name="Alvarado L."/>
            <person name="Berlin A."/>
            <person name="Chapman S.B."/>
            <person name="Chen Z."/>
            <person name="Freedman E."/>
            <person name="Gellesch M."/>
            <person name="Goldberg J."/>
            <person name="Griggs A."/>
            <person name="Gujja S."/>
            <person name="Heilman E."/>
            <person name="Heiman D."/>
            <person name="Howarth C."/>
            <person name="Mehta T."/>
            <person name="Neiman D."/>
            <person name="Pearson M."/>
            <person name="Roberts A."/>
            <person name="Saif S."/>
            <person name="Shea T."/>
            <person name="Shenoy N."/>
            <person name="Sisk P."/>
            <person name="Stolte C."/>
            <person name="Sykes S."/>
            <person name="White J."/>
            <person name="Yandava C."/>
            <person name="Burger G."/>
            <person name="Gray M.W."/>
            <person name="Holland P.W.H."/>
            <person name="King N."/>
            <person name="Lang F.B.F."/>
            <person name="Roger A.J."/>
            <person name="Ruiz-Trillo I."/>
            <person name="Haas B."/>
            <person name="Nusbaum C."/>
            <person name="Birren B."/>
        </authorList>
    </citation>
    <scope>NUCLEOTIDE SEQUENCE [LARGE SCALE GENOMIC DNA]</scope>
    <source>
        <strain evidence="6 7">JP610</strain>
    </source>
</reference>
<keyword evidence="3 5" id="KW-1133">Transmembrane helix</keyword>
<protein>
    <recommendedName>
        <fullName evidence="8">TVP38/TMEM64 family membrane protein</fullName>
    </recommendedName>
</protein>
<evidence type="ECO:0000313" key="7">
    <source>
        <dbReference type="Proteomes" id="UP000054560"/>
    </source>
</evidence>
<dbReference type="eggNOG" id="KOG3140">
    <property type="taxonomic scope" value="Eukaryota"/>
</dbReference>
<dbReference type="EMBL" id="KQ245374">
    <property type="protein sequence ID" value="KNC73625.1"/>
    <property type="molecule type" value="Genomic_DNA"/>
</dbReference>
<evidence type="ECO:0000313" key="6">
    <source>
        <dbReference type="EMBL" id="KNC73625.1"/>
    </source>
</evidence>
<dbReference type="STRING" id="667725.A0A0L0FA69"/>
<dbReference type="PANTHER" id="PTHR43220">
    <property type="match status" value="1"/>
</dbReference>
<dbReference type="Proteomes" id="UP000054560">
    <property type="component" value="Unassembled WGS sequence"/>
</dbReference>
<evidence type="ECO:0000256" key="1">
    <source>
        <dbReference type="ARBA" id="ARBA00004141"/>
    </source>
</evidence>
<feature type="transmembrane region" description="Helical" evidence="5">
    <location>
        <begin position="50"/>
        <end position="72"/>
    </location>
</feature>
<accession>A0A0L0FA69</accession>
<dbReference type="PANTHER" id="PTHR43220:SF21">
    <property type="entry name" value="TRANSMEMBRANE PROTEIN 41A"/>
    <property type="match status" value="1"/>
</dbReference>
<evidence type="ECO:0000256" key="3">
    <source>
        <dbReference type="ARBA" id="ARBA00022989"/>
    </source>
</evidence>
<dbReference type="InterPro" id="IPR045014">
    <property type="entry name" value="TM41A/B"/>
</dbReference>
<evidence type="ECO:0000256" key="2">
    <source>
        <dbReference type="ARBA" id="ARBA00022692"/>
    </source>
</evidence>
<dbReference type="AlphaFoldDB" id="A0A0L0FA69"/>